<dbReference type="CDD" id="cd19946">
    <property type="entry name" value="GlpA-like_Fer2_BFD-like"/>
    <property type="match status" value="1"/>
</dbReference>
<gene>
    <name evidence="3" type="ORF">CJ192_05445</name>
</gene>
<reference evidence="3 4" key="1">
    <citation type="submission" date="2017-09" db="EMBL/GenBank/DDBJ databases">
        <title>Bacterial strain isolated from the female urinary microbiota.</title>
        <authorList>
            <person name="Thomas-White K."/>
            <person name="Kumar N."/>
            <person name="Forster S."/>
            <person name="Putonti C."/>
            <person name="Lawley T."/>
            <person name="Wolfe A.J."/>
        </authorList>
    </citation>
    <scope>NUCLEOTIDE SEQUENCE [LARGE SCALE GENOMIC DNA]</scope>
    <source>
        <strain evidence="3 4">UMB0204</strain>
    </source>
</reference>
<dbReference type="Pfam" id="PF04324">
    <property type="entry name" value="Fer2_BFD"/>
    <property type="match status" value="1"/>
</dbReference>
<dbReference type="InterPro" id="IPR007419">
    <property type="entry name" value="BFD-like_2Fe2S-bd_dom"/>
</dbReference>
<dbReference type="InterPro" id="IPR052745">
    <property type="entry name" value="G3P_Oxidase/Oxidoreductase"/>
</dbReference>
<evidence type="ECO:0000259" key="1">
    <source>
        <dbReference type="Pfam" id="PF01266"/>
    </source>
</evidence>
<evidence type="ECO:0000259" key="2">
    <source>
        <dbReference type="Pfam" id="PF04324"/>
    </source>
</evidence>
<dbReference type="SUPFAM" id="SSF51905">
    <property type="entry name" value="FAD/NAD(P)-binding domain"/>
    <property type="match status" value="1"/>
</dbReference>
<dbReference type="SUPFAM" id="SSF54373">
    <property type="entry name" value="FAD-linked reductases, C-terminal domain"/>
    <property type="match status" value="1"/>
</dbReference>
<dbReference type="AlphaFoldDB" id="A0A2N6UIQ5"/>
<dbReference type="InterPro" id="IPR006076">
    <property type="entry name" value="FAD-dep_OxRdtase"/>
</dbReference>
<dbReference type="EMBL" id="PNHP01000003">
    <property type="protein sequence ID" value="PMC81473.1"/>
    <property type="molecule type" value="Genomic_DNA"/>
</dbReference>
<evidence type="ECO:0000313" key="4">
    <source>
        <dbReference type="Proteomes" id="UP000235658"/>
    </source>
</evidence>
<name>A0A2N6UIQ5_9FIRM</name>
<dbReference type="RefSeq" id="WP_004818020.1">
    <property type="nucleotide sequence ID" value="NZ_JAHAHW010000001.1"/>
</dbReference>
<feature type="domain" description="BFD-like [2Fe-2S]-binding" evidence="2">
    <location>
        <begin position="402"/>
        <end position="455"/>
    </location>
</feature>
<dbReference type="Gene3D" id="3.30.9.10">
    <property type="entry name" value="D-Amino Acid Oxidase, subunit A, domain 2"/>
    <property type="match status" value="1"/>
</dbReference>
<dbReference type="GeneID" id="84578624"/>
<sequence>MKNYDVIVIGGGATGANILRELSKYELDLLLLEANTDVGAGVTKGNGGVVHSGYDATAGSLKAKLNVRGTEIFEQYAKDLGIPYESKPSMTLAFNESEKETLDKLYENGKQNKVPGLRIIETDEILELEPHANPEVKYALLAPSAGITDPYTIAEACCENAVINGAEVKTSNTVCDIKKDGDFYTVKTKEGNEYKTKYIVNAAGVYGDVIANLVNPGSHEITERHGSLMIIDGNIGFELQTTLFPVPGAHTKGMAAIPACGGNIILGSTAEIQKDKENTSFTKDQADLLFNSASRLIPELEKKYIIRVFSGLRPVEVNSNNDFVIEEDEKNKGFYNAIGIQSPGIASSFAIAEYMVDLMKKDIDLKEKSNYDKKRKAIVDFSKLSTEERKKLVDKDPKYANVICRCEVVPEAEILDAIRRPCGATTVDGVKRRTRSGMGRCQGGFCESRIVEILSRELGKKPEEILKENKGSEILIGEE</sequence>
<protein>
    <submittedName>
        <fullName evidence="3">FAD/NAD(P)-binding oxidoreductase</fullName>
    </submittedName>
</protein>
<organism evidence="3 4">
    <name type="scientific">Anaerococcus hydrogenalis</name>
    <dbReference type="NCBI Taxonomy" id="33029"/>
    <lineage>
        <taxon>Bacteria</taxon>
        <taxon>Bacillati</taxon>
        <taxon>Bacillota</taxon>
        <taxon>Tissierellia</taxon>
        <taxon>Tissierellales</taxon>
        <taxon>Peptoniphilaceae</taxon>
        <taxon>Anaerococcus</taxon>
    </lineage>
</organism>
<evidence type="ECO:0000313" key="3">
    <source>
        <dbReference type="EMBL" id="PMC81473.1"/>
    </source>
</evidence>
<dbReference type="Proteomes" id="UP000235658">
    <property type="component" value="Unassembled WGS sequence"/>
</dbReference>
<proteinExistence type="predicted"/>
<dbReference type="Gene3D" id="1.10.10.1100">
    <property type="entry name" value="BFD-like [2Fe-2S]-binding domain"/>
    <property type="match status" value="1"/>
</dbReference>
<dbReference type="InterPro" id="IPR041854">
    <property type="entry name" value="BFD-like_2Fe2S-bd_dom_sf"/>
</dbReference>
<dbReference type="PANTHER" id="PTHR42720">
    <property type="entry name" value="GLYCEROL-3-PHOSPHATE DEHYDROGENASE"/>
    <property type="match status" value="1"/>
</dbReference>
<dbReference type="Gene3D" id="3.50.50.60">
    <property type="entry name" value="FAD/NAD(P)-binding domain"/>
    <property type="match status" value="1"/>
</dbReference>
<comment type="caution">
    <text evidence="3">The sequence shown here is derived from an EMBL/GenBank/DDBJ whole genome shotgun (WGS) entry which is preliminary data.</text>
</comment>
<dbReference type="Pfam" id="PF01266">
    <property type="entry name" value="DAO"/>
    <property type="match status" value="1"/>
</dbReference>
<dbReference type="PANTHER" id="PTHR42720:SF1">
    <property type="entry name" value="GLYCEROL 3-PHOSPHATE OXIDASE"/>
    <property type="match status" value="1"/>
</dbReference>
<accession>A0A2N6UIQ5</accession>
<feature type="domain" description="FAD dependent oxidoreductase" evidence="1">
    <location>
        <begin position="5"/>
        <end position="358"/>
    </location>
</feature>
<dbReference type="InterPro" id="IPR036188">
    <property type="entry name" value="FAD/NAD-bd_sf"/>
</dbReference>